<dbReference type="PANTHER" id="PTHR19316:SF18">
    <property type="entry name" value="HSP70-BINDING PROTEIN 1"/>
    <property type="match status" value="1"/>
</dbReference>
<comment type="caution">
    <text evidence="5">The sequence shown here is derived from an EMBL/GenBank/DDBJ whole genome shotgun (WGS) entry which is preliminary data.</text>
</comment>
<feature type="compositionally biased region" description="Polar residues" evidence="3">
    <location>
        <begin position="324"/>
        <end position="333"/>
    </location>
</feature>
<feature type="region of interest" description="Disordered" evidence="3">
    <location>
        <begin position="294"/>
        <end position="341"/>
    </location>
</feature>
<gene>
    <name evidence="5" type="ORF">TRAPUB_12296</name>
</gene>
<name>A0A1M2VU96_TRAPU</name>
<dbReference type="Proteomes" id="UP000184267">
    <property type="component" value="Unassembled WGS sequence"/>
</dbReference>
<feature type="compositionally biased region" description="Low complexity" evidence="3">
    <location>
        <begin position="294"/>
        <end position="323"/>
    </location>
</feature>
<keyword evidence="2" id="KW-0677">Repeat</keyword>
<accession>A0A1M2VU96</accession>
<dbReference type="EMBL" id="MNAD01000676">
    <property type="protein sequence ID" value="OJT11189.1"/>
    <property type="molecule type" value="Genomic_DNA"/>
</dbReference>
<feature type="domain" description="Nucleotide exchange factor Fes1" evidence="4">
    <location>
        <begin position="1"/>
        <end position="80"/>
    </location>
</feature>
<dbReference type="STRING" id="154538.A0A1M2VU96"/>
<protein>
    <submittedName>
        <fullName evidence="5">Hsp70 nucleotide exchange factor FES1</fullName>
    </submittedName>
</protein>
<dbReference type="PANTHER" id="PTHR19316">
    <property type="entry name" value="PROTEIN FOLDING REGULATOR"/>
    <property type="match status" value="1"/>
</dbReference>
<proteinExistence type="inferred from homology"/>
<evidence type="ECO:0000256" key="1">
    <source>
        <dbReference type="ARBA" id="ARBA00011045"/>
    </source>
</evidence>
<organism evidence="5 6">
    <name type="scientific">Trametes pubescens</name>
    <name type="common">White-rot fungus</name>
    <dbReference type="NCBI Taxonomy" id="154538"/>
    <lineage>
        <taxon>Eukaryota</taxon>
        <taxon>Fungi</taxon>
        <taxon>Dikarya</taxon>
        <taxon>Basidiomycota</taxon>
        <taxon>Agaricomycotina</taxon>
        <taxon>Agaricomycetes</taxon>
        <taxon>Polyporales</taxon>
        <taxon>Polyporaceae</taxon>
        <taxon>Trametes</taxon>
    </lineage>
</organism>
<evidence type="ECO:0000313" key="5">
    <source>
        <dbReference type="EMBL" id="OJT11189.1"/>
    </source>
</evidence>
<reference evidence="5 6" key="1">
    <citation type="submission" date="2016-10" db="EMBL/GenBank/DDBJ databases">
        <title>Genome sequence of the basidiomycete white-rot fungus Trametes pubescens.</title>
        <authorList>
            <person name="Makela M.R."/>
            <person name="Granchi Z."/>
            <person name="Peng M."/>
            <person name="De Vries R.P."/>
            <person name="Grigoriev I."/>
            <person name="Riley R."/>
            <person name="Hilden K."/>
        </authorList>
    </citation>
    <scope>NUCLEOTIDE SEQUENCE [LARGE SCALE GENOMIC DNA]</scope>
    <source>
        <strain evidence="5 6">FBCC735</strain>
    </source>
</reference>
<evidence type="ECO:0000256" key="3">
    <source>
        <dbReference type="SAM" id="MobiDB-lite"/>
    </source>
</evidence>
<comment type="similarity">
    <text evidence="1">Belongs to the FES1 family.</text>
</comment>
<dbReference type="SUPFAM" id="SSF48371">
    <property type="entry name" value="ARM repeat"/>
    <property type="match status" value="1"/>
</dbReference>
<dbReference type="InterPro" id="IPR016024">
    <property type="entry name" value="ARM-type_fold"/>
</dbReference>
<dbReference type="Gene3D" id="1.25.10.10">
    <property type="entry name" value="Leucine-rich Repeat Variant"/>
    <property type="match status" value="1"/>
</dbReference>
<evidence type="ECO:0000256" key="2">
    <source>
        <dbReference type="ARBA" id="ARBA00022737"/>
    </source>
</evidence>
<dbReference type="OrthoDB" id="10250458at2759"/>
<dbReference type="InterPro" id="IPR011989">
    <property type="entry name" value="ARM-like"/>
</dbReference>
<evidence type="ECO:0000259" key="4">
    <source>
        <dbReference type="Pfam" id="PF08609"/>
    </source>
</evidence>
<dbReference type="GO" id="GO:0000774">
    <property type="term" value="F:adenyl-nucleotide exchange factor activity"/>
    <property type="evidence" value="ECO:0007669"/>
    <property type="project" value="TreeGrafter"/>
</dbReference>
<feature type="region of interest" description="Disordered" evidence="3">
    <location>
        <begin position="9"/>
        <end position="28"/>
    </location>
</feature>
<keyword evidence="6" id="KW-1185">Reference proteome</keyword>
<dbReference type="OMA" id="PNSHASM"/>
<dbReference type="AlphaFoldDB" id="A0A1M2VU96"/>
<dbReference type="Pfam" id="PF08609">
    <property type="entry name" value="Fes1"/>
    <property type="match status" value="1"/>
</dbReference>
<sequence length="448" mass="47348">MESLLRWGIANSDPRTANQPPPQPRSDLDPAIIDMILGKSDAELMKEALAIAVDETKDEDDRLQALDNFEMLIEHIDNANSKQIHLAEVERLSLTSPTDLEKLRMWEHLHALLTNPASSAEIQTQVLWVLGTAMQNNPAAQHSVSNLFSRFLSQLATDGLPQYLALSPLRTILSFLSPSIPSKQTRSKAAYTLSGLLKHNAAAVDQMDDAGGWDVLRAALQDPDIGVRRKVAFLLNTLLTPTGGEAETAEVPANAQQPLQVPTSAQSVSVAAAAPTSTSASLALSAPAPQSSSQAVTLHASSPSSSATTTTTTTSAAPALSPPQTVHPNSHASLLSDPRSASTSAATASALARTGLLGALVSALAQPVPHGPDGETEGDADFEEKVLRGLHTYTAGGQRALPKEEAGALARYLDEQESKEGGEAGLAEKWNFTREEVRELKQAAKVAA</sequence>
<dbReference type="GO" id="GO:0005783">
    <property type="term" value="C:endoplasmic reticulum"/>
    <property type="evidence" value="ECO:0007669"/>
    <property type="project" value="TreeGrafter"/>
</dbReference>
<dbReference type="InterPro" id="IPR050693">
    <property type="entry name" value="Hsp70_NEF-Inhibitors"/>
</dbReference>
<dbReference type="InterPro" id="IPR013918">
    <property type="entry name" value="Nucleotide_exch_fac_Fes1"/>
</dbReference>
<evidence type="ECO:0000313" key="6">
    <source>
        <dbReference type="Proteomes" id="UP000184267"/>
    </source>
</evidence>